<dbReference type="PANTHER" id="PTHR43335">
    <property type="entry name" value="ABC TRANSPORTER, ATP-BINDING PROTEIN"/>
    <property type="match status" value="1"/>
</dbReference>
<dbReference type="PANTHER" id="PTHR43335:SF4">
    <property type="entry name" value="ABC TRANSPORTER, ATP-BINDING PROTEIN"/>
    <property type="match status" value="1"/>
</dbReference>
<dbReference type="AlphaFoldDB" id="B9XGH0"/>
<evidence type="ECO:0000256" key="4">
    <source>
        <dbReference type="ARBA" id="ARBA00022840"/>
    </source>
</evidence>
<dbReference type="SMART" id="SM00382">
    <property type="entry name" value="AAA"/>
    <property type="match status" value="1"/>
</dbReference>
<keyword evidence="3" id="KW-0547">Nucleotide-binding</keyword>
<dbReference type="InterPro" id="IPR017871">
    <property type="entry name" value="ABC_transporter-like_CS"/>
</dbReference>
<comment type="caution">
    <text evidence="7">The sequence shown here is derived from an EMBL/GenBank/DDBJ whole genome shotgun (WGS) entry which is preliminary data.</text>
</comment>
<dbReference type="InterPro" id="IPR003439">
    <property type="entry name" value="ABC_transporter-like_ATP-bd"/>
</dbReference>
<evidence type="ECO:0000256" key="1">
    <source>
        <dbReference type="ARBA" id="ARBA00005417"/>
    </source>
</evidence>
<dbReference type="GO" id="GO:0016887">
    <property type="term" value="F:ATP hydrolysis activity"/>
    <property type="evidence" value="ECO:0007669"/>
    <property type="project" value="InterPro"/>
</dbReference>
<evidence type="ECO:0000259" key="6">
    <source>
        <dbReference type="PROSITE" id="PS50893"/>
    </source>
</evidence>
<dbReference type="EMBL" id="ABOX02000012">
    <property type="protein sequence ID" value="EEF61021.1"/>
    <property type="molecule type" value="Genomic_DNA"/>
</dbReference>
<dbReference type="InterPro" id="IPR027417">
    <property type="entry name" value="P-loop_NTPase"/>
</dbReference>
<dbReference type="Proteomes" id="UP000003688">
    <property type="component" value="Unassembled WGS sequence"/>
</dbReference>
<keyword evidence="8" id="KW-1185">Reference proteome</keyword>
<evidence type="ECO:0000256" key="5">
    <source>
        <dbReference type="SAM" id="MobiDB-lite"/>
    </source>
</evidence>
<dbReference type="STRING" id="320771.Cflav_PD3738"/>
<evidence type="ECO:0000313" key="7">
    <source>
        <dbReference type="EMBL" id="EEF61021.1"/>
    </source>
</evidence>
<dbReference type="OrthoDB" id="9804819at2"/>
<evidence type="ECO:0000313" key="8">
    <source>
        <dbReference type="Proteomes" id="UP000003688"/>
    </source>
</evidence>
<feature type="domain" description="ABC transporter" evidence="6">
    <location>
        <begin position="2"/>
        <end position="230"/>
    </location>
</feature>
<dbReference type="GO" id="GO:0005524">
    <property type="term" value="F:ATP binding"/>
    <property type="evidence" value="ECO:0007669"/>
    <property type="project" value="UniProtKB-KW"/>
</dbReference>
<sequence length="316" mass="35252">MIRLTGIRKVFGRHEAVKNLDLEVPAGEIFGLLGHNGAGKSTAIGMMLGQVWPTEGEVRVCGHDVTKHRQLALQKVGAIFETPVFYDYLSGWRNLEILTHYTAPTSPKRIREVIEWVGLSGREKSKVKTYSHGMRTRLALAQALLPKPELLILDEPSDGLDPEGIHEMRLTIQRLHKEMGLTILLSSHLLNEVEQLCSRIAVMNKGKKVFEGALSSISQTETWVRLRVNDFGAAVTLLRAEKLIVNHRDDGLITLSERTQTDRIVRCLVQNNISVFEISPQEQTLEDFYLSLMKSGASGNPGTEKVAITPASIDRQ</sequence>
<accession>B9XGH0</accession>
<name>B9XGH0_PEDPL</name>
<comment type="similarity">
    <text evidence="1">Belongs to the ABC transporter superfamily.</text>
</comment>
<feature type="region of interest" description="Disordered" evidence="5">
    <location>
        <begin position="297"/>
        <end position="316"/>
    </location>
</feature>
<dbReference type="PROSITE" id="PS00211">
    <property type="entry name" value="ABC_TRANSPORTER_1"/>
    <property type="match status" value="1"/>
</dbReference>
<keyword evidence="4" id="KW-0067">ATP-binding</keyword>
<reference evidence="7 8" key="1">
    <citation type="journal article" date="2011" name="J. Bacteriol.">
        <title>Genome sequence of 'Pedosphaera parvula' Ellin514, an aerobic Verrucomicrobial isolate from pasture soil.</title>
        <authorList>
            <person name="Kant R."/>
            <person name="van Passel M.W."/>
            <person name="Sangwan P."/>
            <person name="Palva A."/>
            <person name="Lucas S."/>
            <person name="Copeland A."/>
            <person name="Lapidus A."/>
            <person name="Glavina Del Rio T."/>
            <person name="Dalin E."/>
            <person name="Tice H."/>
            <person name="Bruce D."/>
            <person name="Goodwin L."/>
            <person name="Pitluck S."/>
            <person name="Chertkov O."/>
            <person name="Larimer F.W."/>
            <person name="Land M.L."/>
            <person name="Hauser L."/>
            <person name="Brettin T.S."/>
            <person name="Detter J.C."/>
            <person name="Han S."/>
            <person name="de Vos W.M."/>
            <person name="Janssen P.H."/>
            <person name="Smidt H."/>
        </authorList>
    </citation>
    <scope>NUCLEOTIDE SEQUENCE [LARGE SCALE GENOMIC DNA]</scope>
    <source>
        <strain evidence="7 8">Ellin514</strain>
    </source>
</reference>
<proteinExistence type="inferred from homology"/>
<dbReference type="PROSITE" id="PS50893">
    <property type="entry name" value="ABC_TRANSPORTER_2"/>
    <property type="match status" value="1"/>
</dbReference>
<dbReference type="Pfam" id="PF00005">
    <property type="entry name" value="ABC_tran"/>
    <property type="match status" value="1"/>
</dbReference>
<dbReference type="SUPFAM" id="SSF52540">
    <property type="entry name" value="P-loop containing nucleoside triphosphate hydrolases"/>
    <property type="match status" value="1"/>
</dbReference>
<dbReference type="InterPro" id="IPR003593">
    <property type="entry name" value="AAA+_ATPase"/>
</dbReference>
<evidence type="ECO:0000256" key="2">
    <source>
        <dbReference type="ARBA" id="ARBA00022448"/>
    </source>
</evidence>
<dbReference type="Gene3D" id="3.40.50.300">
    <property type="entry name" value="P-loop containing nucleotide triphosphate hydrolases"/>
    <property type="match status" value="1"/>
</dbReference>
<protein>
    <submittedName>
        <fullName evidence="7">ABC transporter related-protein</fullName>
    </submittedName>
</protein>
<organism evidence="7 8">
    <name type="scientific">Pedosphaera parvula (strain Ellin514)</name>
    <dbReference type="NCBI Taxonomy" id="320771"/>
    <lineage>
        <taxon>Bacteria</taxon>
        <taxon>Pseudomonadati</taxon>
        <taxon>Verrucomicrobiota</taxon>
        <taxon>Pedosphaerae</taxon>
        <taxon>Pedosphaerales</taxon>
        <taxon>Pedosphaeraceae</taxon>
        <taxon>Pedosphaera</taxon>
    </lineage>
</organism>
<dbReference type="RefSeq" id="WP_007414916.1">
    <property type="nucleotide sequence ID" value="NZ_ABOX02000012.1"/>
</dbReference>
<keyword evidence="2" id="KW-0813">Transport</keyword>
<evidence type="ECO:0000256" key="3">
    <source>
        <dbReference type="ARBA" id="ARBA00022741"/>
    </source>
</evidence>
<gene>
    <name evidence="7" type="ORF">Cflav_PD3738</name>
</gene>